<reference evidence="1 2" key="1">
    <citation type="submission" date="2023-04" db="EMBL/GenBank/DDBJ databases">
        <title>Spirochaete genome identified in red abalone sample constitutes a novel genus.</title>
        <authorList>
            <person name="Sharma S.P."/>
            <person name="Purcell C.M."/>
            <person name="Hyde J.R."/>
            <person name="Severin A.J."/>
        </authorList>
    </citation>
    <scope>NUCLEOTIDE SEQUENCE [LARGE SCALE GENOMIC DNA]</scope>
    <source>
        <strain evidence="1 2">SP-2023</strain>
    </source>
</reference>
<proteinExistence type="predicted"/>
<sequence length="191" mass="21534">MASQKSFTTAKFATLPVLERRQGTNNVSIHSRDQYFHYNAEITDPKGNTLGIPKTSTEISSPRKIEVKEAEYLILPMRVAFPIFPEPSPVTSSEEVELQLIQAKADKKGTSEIIFTFFQGTETDGPGNTKTVFLERKTRSTNFDVYVSAIISISTSESASKDYFLEDRLNMEYNIHYNGGKYIDTQTIQNV</sequence>
<accession>A0ABY8MJ68</accession>
<name>A0ABY8MJ68_9SPIO</name>
<dbReference type="RefSeq" id="WP_326928061.1">
    <property type="nucleotide sequence ID" value="NZ_CP123443.1"/>
</dbReference>
<keyword evidence="2" id="KW-1185">Reference proteome</keyword>
<dbReference type="Proteomes" id="UP001228690">
    <property type="component" value="Chromosome"/>
</dbReference>
<gene>
    <name evidence="1" type="ORF">P0082_03120</name>
</gene>
<protein>
    <submittedName>
        <fullName evidence="1">Uncharacterized protein</fullName>
    </submittedName>
</protein>
<evidence type="ECO:0000313" key="2">
    <source>
        <dbReference type="Proteomes" id="UP001228690"/>
    </source>
</evidence>
<evidence type="ECO:0000313" key="1">
    <source>
        <dbReference type="EMBL" id="WGK69866.1"/>
    </source>
</evidence>
<dbReference type="EMBL" id="CP123443">
    <property type="protein sequence ID" value="WGK69866.1"/>
    <property type="molecule type" value="Genomic_DNA"/>
</dbReference>
<organism evidence="1 2">
    <name type="scientific">Candidatus Haliotispira prima</name>
    <dbReference type="NCBI Taxonomy" id="3034016"/>
    <lineage>
        <taxon>Bacteria</taxon>
        <taxon>Pseudomonadati</taxon>
        <taxon>Spirochaetota</taxon>
        <taxon>Spirochaetia</taxon>
        <taxon>Spirochaetales</taxon>
        <taxon>Spirochaetaceae</taxon>
        <taxon>Candidatus Haliotispira</taxon>
    </lineage>
</organism>